<reference evidence="1" key="1">
    <citation type="submission" date="2023-04" db="EMBL/GenBank/DDBJ databases">
        <title>A chromosome-level genome assembly of the parasitoid wasp Eretmocerus hayati.</title>
        <authorList>
            <person name="Zhong Y."/>
            <person name="Liu S."/>
            <person name="Liu Y."/>
        </authorList>
    </citation>
    <scope>NUCLEOTIDE SEQUENCE</scope>
    <source>
        <strain evidence="1">ZJU_SS_LIU_2023</strain>
    </source>
</reference>
<name>A0ACC2N496_9HYME</name>
<proteinExistence type="predicted"/>
<accession>A0ACC2N496</accession>
<dbReference type="Proteomes" id="UP001239111">
    <property type="component" value="Chromosome 4"/>
</dbReference>
<protein>
    <submittedName>
        <fullName evidence="1">Uncharacterized protein</fullName>
    </submittedName>
</protein>
<organism evidence="1 2">
    <name type="scientific">Eretmocerus hayati</name>
    <dbReference type="NCBI Taxonomy" id="131215"/>
    <lineage>
        <taxon>Eukaryota</taxon>
        <taxon>Metazoa</taxon>
        <taxon>Ecdysozoa</taxon>
        <taxon>Arthropoda</taxon>
        <taxon>Hexapoda</taxon>
        <taxon>Insecta</taxon>
        <taxon>Pterygota</taxon>
        <taxon>Neoptera</taxon>
        <taxon>Endopterygota</taxon>
        <taxon>Hymenoptera</taxon>
        <taxon>Apocrita</taxon>
        <taxon>Proctotrupomorpha</taxon>
        <taxon>Chalcidoidea</taxon>
        <taxon>Aphelinidae</taxon>
        <taxon>Aphelininae</taxon>
        <taxon>Eretmocerus</taxon>
    </lineage>
</organism>
<keyword evidence="2" id="KW-1185">Reference proteome</keyword>
<gene>
    <name evidence="1" type="ORF">QAD02_006819</name>
</gene>
<evidence type="ECO:0000313" key="1">
    <source>
        <dbReference type="EMBL" id="KAJ8665157.1"/>
    </source>
</evidence>
<evidence type="ECO:0000313" key="2">
    <source>
        <dbReference type="Proteomes" id="UP001239111"/>
    </source>
</evidence>
<dbReference type="EMBL" id="CM056744">
    <property type="protein sequence ID" value="KAJ8665157.1"/>
    <property type="molecule type" value="Genomic_DNA"/>
</dbReference>
<sequence>MNGNRSAYTRSVFGNVIPETPSPPPKRHRNVPIATSPQIISTHSVSNVGSRTTPSRAGATGVRRKSSTFVPKFPIKCQLQSHVRTVDDVIERARTSRSRSRSRLRSRTDSARSRSSSLDQKSSQQSAVRSTTPRSSSSCYSSSSNSALQGSSPSLSDDDEDLVDESADGEDVKDGSTDGENAVDELTDGEDIADECDEESVSLLERSKRKKPIPKKAKAINYTSDEMDFSD</sequence>
<comment type="caution">
    <text evidence="1">The sequence shown here is derived from an EMBL/GenBank/DDBJ whole genome shotgun (WGS) entry which is preliminary data.</text>
</comment>